<comment type="caution">
    <text evidence="1">The sequence shown here is derived from an EMBL/GenBank/DDBJ whole genome shotgun (WGS) entry which is preliminary data.</text>
</comment>
<dbReference type="EMBL" id="JBHFAB010000013">
    <property type="protein sequence ID" value="MFC1418701.1"/>
    <property type="molecule type" value="Genomic_DNA"/>
</dbReference>
<reference evidence="1 2" key="1">
    <citation type="submission" date="2024-09" db="EMBL/GenBank/DDBJ databases">
        <authorList>
            <person name="Lee S.D."/>
        </authorList>
    </citation>
    <scope>NUCLEOTIDE SEQUENCE [LARGE SCALE GENOMIC DNA]</scope>
    <source>
        <strain evidence="1 2">N8-3</strain>
    </source>
</reference>
<keyword evidence="1" id="KW-0436">Ligase</keyword>
<dbReference type="Pfam" id="PF13563">
    <property type="entry name" value="2_5_RNA_ligase2"/>
    <property type="match status" value="1"/>
</dbReference>
<proteinExistence type="predicted"/>
<name>A0ABV6VYP4_9ACTN</name>
<organism evidence="1 2">
    <name type="scientific">Streptacidiphilus cavernicola</name>
    <dbReference type="NCBI Taxonomy" id="3342716"/>
    <lineage>
        <taxon>Bacteria</taxon>
        <taxon>Bacillati</taxon>
        <taxon>Actinomycetota</taxon>
        <taxon>Actinomycetes</taxon>
        <taxon>Kitasatosporales</taxon>
        <taxon>Streptomycetaceae</taxon>
        <taxon>Streptacidiphilus</taxon>
    </lineage>
</organism>
<keyword evidence="2" id="KW-1185">Reference proteome</keyword>
<evidence type="ECO:0000313" key="1">
    <source>
        <dbReference type="EMBL" id="MFC1418701.1"/>
    </source>
</evidence>
<accession>A0ABV6VYP4</accession>
<sequence length="210" mass="23449">MKSFVFQRAASDWATETETLLHVYALIDLDRHRQLAGLLRGCREATQDFPLTFVEDRWLHITLDQIPDKAAVDIPEPEREQLRAELARRLGDFPAFEVTIGSVLSYHSGLIADISPDDQLDALHEAVHGAIRDLRGEAAAAYPWSAQHLTLAYANGEADSDEVQRRLRRVRPSHAPLRIDSVHIVDVAADAFAKTITWTDLAEIPLGRAA</sequence>
<dbReference type="RefSeq" id="WP_380537497.1">
    <property type="nucleotide sequence ID" value="NZ_JBHFAB010000013.1"/>
</dbReference>
<evidence type="ECO:0000313" key="2">
    <source>
        <dbReference type="Proteomes" id="UP001592531"/>
    </source>
</evidence>
<dbReference type="GO" id="GO:0016874">
    <property type="term" value="F:ligase activity"/>
    <property type="evidence" value="ECO:0007669"/>
    <property type="project" value="UniProtKB-KW"/>
</dbReference>
<gene>
    <name evidence="1" type="ORF">ACEZDE_18985</name>
</gene>
<dbReference type="Proteomes" id="UP001592531">
    <property type="component" value="Unassembled WGS sequence"/>
</dbReference>
<dbReference type="SUPFAM" id="SSF55144">
    <property type="entry name" value="LigT-like"/>
    <property type="match status" value="1"/>
</dbReference>
<dbReference type="InterPro" id="IPR009097">
    <property type="entry name" value="Cyclic_Pdiesterase"/>
</dbReference>
<protein>
    <submittedName>
        <fullName evidence="1">2'-5' RNA ligase family protein</fullName>
    </submittedName>
</protein>
<dbReference type="Gene3D" id="3.90.1140.10">
    <property type="entry name" value="Cyclic phosphodiesterase"/>
    <property type="match status" value="1"/>
</dbReference>